<dbReference type="InterPro" id="IPR017795">
    <property type="entry name" value="ABBA_NscD-like"/>
</dbReference>
<dbReference type="EMBL" id="CP042192">
    <property type="protein sequence ID" value="QDS72565.1"/>
    <property type="molecule type" value="Genomic_DNA"/>
</dbReference>
<keyword evidence="2 3" id="KW-0808">Transferase</keyword>
<dbReference type="OrthoDB" id="3354387at2759"/>
<evidence type="ECO:0000256" key="2">
    <source>
        <dbReference type="ARBA" id="ARBA00022679"/>
    </source>
</evidence>
<dbReference type="AlphaFoldDB" id="A0A517LAA8"/>
<dbReference type="Pfam" id="PF11991">
    <property type="entry name" value="Trp_DMAT"/>
    <property type="match status" value="1"/>
</dbReference>
<dbReference type="GO" id="GO:0009820">
    <property type="term" value="P:alkaloid metabolic process"/>
    <property type="evidence" value="ECO:0007669"/>
    <property type="project" value="InterPro"/>
</dbReference>
<evidence type="ECO:0000256" key="1">
    <source>
        <dbReference type="ARBA" id="ARBA00010209"/>
    </source>
</evidence>
<dbReference type="SFLD" id="SFLDS00036">
    <property type="entry name" value="Aromatic_Prenyltransferase"/>
    <property type="match status" value="1"/>
</dbReference>
<reference evidence="3 4" key="1">
    <citation type="submission" date="2019-07" db="EMBL/GenBank/DDBJ databases">
        <title>Finished genome of Venturia effusa.</title>
        <authorList>
            <person name="Young C.A."/>
            <person name="Cox M.P."/>
            <person name="Ganley A.R.D."/>
            <person name="David W.J."/>
        </authorList>
    </citation>
    <scope>NUCLEOTIDE SEQUENCE [LARGE SCALE GENOMIC DNA]</scope>
    <source>
        <strain evidence="4">albino</strain>
    </source>
</reference>
<dbReference type="CDD" id="cd13929">
    <property type="entry name" value="PT-DMATS_CymD"/>
    <property type="match status" value="1"/>
</dbReference>
<evidence type="ECO:0000313" key="3">
    <source>
        <dbReference type="EMBL" id="QDS72565.1"/>
    </source>
</evidence>
<dbReference type="NCBIfam" id="TIGR03429">
    <property type="entry name" value="arom_pren_DMATS"/>
    <property type="match status" value="1"/>
</dbReference>
<comment type="similarity">
    <text evidence="1">Belongs to the tryptophan dimethylallyltransferase family.</text>
</comment>
<dbReference type="STRING" id="50376.A0A517LAA8"/>
<gene>
    <name evidence="3" type="ORF">FKW77_000753</name>
</gene>
<evidence type="ECO:0000313" key="4">
    <source>
        <dbReference type="Proteomes" id="UP000316270"/>
    </source>
</evidence>
<dbReference type="PANTHER" id="PTHR40627:SF3">
    <property type="entry name" value="PRENYLTRANSFERASE ASQH2-RELATED"/>
    <property type="match status" value="1"/>
</dbReference>
<organism evidence="3 4">
    <name type="scientific">Venturia effusa</name>
    <dbReference type="NCBI Taxonomy" id="50376"/>
    <lineage>
        <taxon>Eukaryota</taxon>
        <taxon>Fungi</taxon>
        <taxon>Dikarya</taxon>
        <taxon>Ascomycota</taxon>
        <taxon>Pezizomycotina</taxon>
        <taxon>Dothideomycetes</taxon>
        <taxon>Pleosporomycetidae</taxon>
        <taxon>Venturiales</taxon>
        <taxon>Venturiaceae</taxon>
        <taxon>Venturia</taxon>
    </lineage>
</organism>
<dbReference type="Proteomes" id="UP000316270">
    <property type="component" value="Chromosome 8"/>
</dbReference>
<dbReference type="InterPro" id="IPR033964">
    <property type="entry name" value="ABBA"/>
</dbReference>
<dbReference type="PANTHER" id="PTHR40627">
    <property type="entry name" value="INDOLE PRENYLTRANSFERASE TDIB-RELATED"/>
    <property type="match status" value="1"/>
</dbReference>
<sequence length="380" mass="42349">MPAPSPNEDRNFWTGRICGPLVSLMQSAGYSKRAQGFFEDFTRDLVVSHLGPRPTKSPRTGQLIPHFDSFCCDDFSPVEYAWNISGMDEATYKMTINLGSEPISQLAGTISDPFNQRESIVVMSRLSSERGVDGRLWDHFRKHLHVEDGATAAHDIMSGMAPNEHTSSNFVAFGFPQDLSIEPLLKVYFSPVPISLRSGQSTDQVIADAMLRVEKELSLDLATSLGKIRDFIQHDTNRRDCEGALRLELLAFDSVQPKKSRFKLYMRTKETSLERLEDIWTLGGRLSLQNGTPTQKGLALQRRTGGHPNEDFAKTVGRHSFIGLSYTEAGPYVTLYYNSMIFSTGDERDAKGRLVGTGAAKQRHLLRADDGTISCFESQA</sequence>
<name>A0A517LAA8_9PEZI</name>
<dbReference type="GO" id="GO:0016765">
    <property type="term" value="F:transferase activity, transferring alkyl or aryl (other than methyl) groups"/>
    <property type="evidence" value="ECO:0007669"/>
    <property type="project" value="InterPro"/>
</dbReference>
<keyword evidence="4" id="KW-1185">Reference proteome</keyword>
<accession>A0A517LAA8</accession>
<protein>
    <submittedName>
        <fullName evidence="3">Aromatic prenyltransferase (DMATS family)</fullName>
    </submittedName>
</protein>
<proteinExistence type="inferred from homology"/>